<dbReference type="InterPro" id="IPR036909">
    <property type="entry name" value="Cyt_c-like_dom_sf"/>
</dbReference>
<feature type="domain" description="Cytochrome c" evidence="6">
    <location>
        <begin position="28"/>
        <end position="162"/>
    </location>
</feature>
<evidence type="ECO:0000313" key="8">
    <source>
        <dbReference type="Proteomes" id="UP000592820"/>
    </source>
</evidence>
<evidence type="ECO:0000256" key="1">
    <source>
        <dbReference type="ARBA" id="ARBA00022617"/>
    </source>
</evidence>
<dbReference type="RefSeq" id="WP_184225894.1">
    <property type="nucleotide sequence ID" value="NZ_JACHDE010000002.1"/>
</dbReference>
<evidence type="ECO:0000256" key="3">
    <source>
        <dbReference type="ARBA" id="ARBA00023004"/>
    </source>
</evidence>
<keyword evidence="5" id="KW-0732">Signal</keyword>
<name>A0A7W8P356_9BURK</name>
<keyword evidence="1 4" id="KW-0349">Heme</keyword>
<reference evidence="7 8" key="1">
    <citation type="submission" date="2020-08" db="EMBL/GenBank/DDBJ databases">
        <title>Genomic Encyclopedia of Type Strains, Phase IV (KMG-V): Genome sequencing to study the core and pangenomes of soil and plant-associated prokaryotes.</title>
        <authorList>
            <person name="Whitman W."/>
        </authorList>
    </citation>
    <scope>NUCLEOTIDE SEQUENCE [LARGE SCALE GENOMIC DNA]</scope>
    <source>
        <strain evidence="7 8">JPY162</strain>
    </source>
</reference>
<comment type="caution">
    <text evidence="7">The sequence shown here is derived from an EMBL/GenBank/DDBJ whole genome shotgun (WGS) entry which is preliminary data.</text>
</comment>
<dbReference type="GO" id="GO:0046872">
    <property type="term" value="F:metal ion binding"/>
    <property type="evidence" value="ECO:0007669"/>
    <property type="project" value="UniProtKB-KW"/>
</dbReference>
<keyword evidence="3 4" id="KW-0408">Iron</keyword>
<dbReference type="SUPFAM" id="SSF46626">
    <property type="entry name" value="Cytochrome c"/>
    <property type="match status" value="1"/>
</dbReference>
<dbReference type="Proteomes" id="UP000592820">
    <property type="component" value="Unassembled WGS sequence"/>
</dbReference>
<gene>
    <name evidence="7" type="ORF">HDG41_001877</name>
</gene>
<dbReference type="Pfam" id="PF00034">
    <property type="entry name" value="Cytochrom_C"/>
    <property type="match status" value="1"/>
</dbReference>
<keyword evidence="2 4" id="KW-0479">Metal-binding</keyword>
<evidence type="ECO:0000313" key="7">
    <source>
        <dbReference type="EMBL" id="MBB5399838.1"/>
    </source>
</evidence>
<dbReference type="AlphaFoldDB" id="A0A7W8P356"/>
<dbReference type="GO" id="GO:0020037">
    <property type="term" value="F:heme binding"/>
    <property type="evidence" value="ECO:0007669"/>
    <property type="project" value="InterPro"/>
</dbReference>
<evidence type="ECO:0000259" key="6">
    <source>
        <dbReference type="PROSITE" id="PS51007"/>
    </source>
</evidence>
<dbReference type="Gene3D" id="1.10.760.10">
    <property type="entry name" value="Cytochrome c-like domain"/>
    <property type="match status" value="1"/>
</dbReference>
<evidence type="ECO:0000256" key="5">
    <source>
        <dbReference type="SAM" id="SignalP"/>
    </source>
</evidence>
<protein>
    <submittedName>
        <fullName evidence="7">Mono/diheme cytochrome c family protein</fullName>
    </submittedName>
</protein>
<accession>A0A7W8P356</accession>
<evidence type="ECO:0000256" key="4">
    <source>
        <dbReference type="PROSITE-ProRule" id="PRU00433"/>
    </source>
</evidence>
<organism evidence="7 8">
    <name type="scientific">Paraburkholderia youngii</name>
    <dbReference type="NCBI Taxonomy" id="2782701"/>
    <lineage>
        <taxon>Bacteria</taxon>
        <taxon>Pseudomonadati</taxon>
        <taxon>Pseudomonadota</taxon>
        <taxon>Betaproteobacteria</taxon>
        <taxon>Burkholderiales</taxon>
        <taxon>Burkholderiaceae</taxon>
        <taxon>Paraburkholderia</taxon>
    </lineage>
</organism>
<feature type="signal peptide" evidence="5">
    <location>
        <begin position="1"/>
        <end position="26"/>
    </location>
</feature>
<proteinExistence type="predicted"/>
<dbReference type="GO" id="GO:0009055">
    <property type="term" value="F:electron transfer activity"/>
    <property type="evidence" value="ECO:0007669"/>
    <property type="project" value="InterPro"/>
</dbReference>
<dbReference type="SUPFAM" id="SSF53822">
    <property type="entry name" value="Periplasmic binding protein-like I"/>
    <property type="match status" value="1"/>
</dbReference>
<feature type="chain" id="PRO_5030799530" evidence="5">
    <location>
        <begin position="27"/>
        <end position="544"/>
    </location>
</feature>
<evidence type="ECO:0000256" key="2">
    <source>
        <dbReference type="ARBA" id="ARBA00022723"/>
    </source>
</evidence>
<dbReference type="EMBL" id="JACHDE010000002">
    <property type="protein sequence ID" value="MBB5399838.1"/>
    <property type="molecule type" value="Genomic_DNA"/>
</dbReference>
<dbReference type="InterPro" id="IPR009056">
    <property type="entry name" value="Cyt_c-like_dom"/>
</dbReference>
<dbReference type="InterPro" id="IPR028082">
    <property type="entry name" value="Peripla_BP_I"/>
</dbReference>
<sequence length="544" mass="59268">MRRAGFFGVAAALATLLLTGVQQASGAPPIDAGESIYQRGIAGSGEAVQATHDGGVRMQGAAVACMNCHRRSGLGAREGNSTIPPISGQYLFHPRVQNPEELEIPYVDGMRANREPYTDATIARAIREGVDSEGKPLSNLMPQFALNDADMAALIGYLKRLDRRRAPGVTDTVLHFATIITPDADPVKRRGMLDVLEHYFADKNASPLGATPPLRTSRKMMFMVNRRWELHVWELHGPPETWHEQLKAYLTQQPVFAVLSGIGGKNWAPVHDFCEQEAVPCLFPNVDVPVETDQDFYSMYFSKGVLLEAGLIAKRILDANSGSPAGMVKTVRQVYRAGDSGEAAALALASALKDHGVSVSSHRLAPGDSVAEALRGARGTDALVLWLRPPDIAAVAGEPPASTQVFVSGLMGGLDRIPLPQGWRDAARIAYPVDLPEGRRVRVDYAFGWFAIRHIQVVDERVQADTYLACGLLAETLSHMVDAFVRDYLVERVDDMLDHRILTGYYPRLTLAPGQRFASKGGYLVRFAQPGNTRVVADSAWIVP</sequence>
<dbReference type="PROSITE" id="PS51007">
    <property type="entry name" value="CYTC"/>
    <property type="match status" value="1"/>
</dbReference>